<evidence type="ECO:0000256" key="2">
    <source>
        <dbReference type="ARBA" id="ARBA00022723"/>
    </source>
</evidence>
<keyword evidence="7" id="KW-1185">Reference proteome</keyword>
<accession>A0A1D7TII5</accession>
<comment type="cofactor">
    <cofactor evidence="1">
        <name>Zn(2+)</name>
        <dbReference type="ChEBI" id="CHEBI:29105"/>
    </cofactor>
</comment>
<evidence type="ECO:0000313" key="7">
    <source>
        <dbReference type="Proteomes" id="UP000094609"/>
    </source>
</evidence>
<protein>
    <submittedName>
        <fullName evidence="6">Desuccinylase/aspartoacylase subfamily peptidase</fullName>
    </submittedName>
</protein>
<dbReference type="RefSeq" id="WP_069477679.1">
    <property type="nucleotide sequence ID" value="NZ_CP017111.1"/>
</dbReference>
<dbReference type="AlphaFoldDB" id="A0A1D7TII5"/>
<dbReference type="GO" id="GO:0046872">
    <property type="term" value="F:metal ion binding"/>
    <property type="evidence" value="ECO:0007669"/>
    <property type="project" value="UniProtKB-KW"/>
</dbReference>
<evidence type="ECO:0000256" key="4">
    <source>
        <dbReference type="ARBA" id="ARBA00022833"/>
    </source>
</evidence>
<dbReference type="SUPFAM" id="SSF53187">
    <property type="entry name" value="Zn-dependent exopeptidases"/>
    <property type="match status" value="1"/>
</dbReference>
<dbReference type="Gene3D" id="3.40.630.10">
    <property type="entry name" value="Zn peptidases"/>
    <property type="match status" value="1"/>
</dbReference>
<dbReference type="Proteomes" id="UP000094609">
    <property type="component" value="Chromosome"/>
</dbReference>
<evidence type="ECO:0000313" key="6">
    <source>
        <dbReference type="EMBL" id="AOO64832.1"/>
    </source>
</evidence>
<proteinExistence type="predicted"/>
<feature type="domain" description="Succinylglutamate desuccinylase/Aspartoacylase catalytic" evidence="5">
    <location>
        <begin position="32"/>
        <end position="216"/>
    </location>
</feature>
<dbReference type="STRING" id="1193502.SHALO_1052"/>
<sequence>MIEEVFNVNLPVNETLTLRRNRFSPEDIATSTKRISIVTGIHGDEIEGQYVCYLLAKWLNANQHCIKGIVDIYPSMNPMGIDSITRGFPFYDVDLNRNFPGNTADFLPSQVANAIVDTVRGSDFAIDIHASNIFLRELPQVRISRSTADELIPLAEKLDIEFIWVHDAVTVLESTFAHAMNSLGTKTLVVEMGVGMRITKEYGQSLTKGILNLLAHVGIIERAVLPTTKTTVSNLHSEVFFVNASKSGIFIPILEHNVTVLKGEKLGEIIDPLSGRIQETLISPCNGLLFTIREYPVVYEGSLLARILEDPKEDTAL</sequence>
<dbReference type="EMBL" id="CP017111">
    <property type="protein sequence ID" value="AOO64832.1"/>
    <property type="molecule type" value="Genomic_DNA"/>
</dbReference>
<organism evidence="6 7">
    <name type="scientific">Sulfurospirillum halorespirans DSM 13726</name>
    <dbReference type="NCBI Taxonomy" id="1193502"/>
    <lineage>
        <taxon>Bacteria</taxon>
        <taxon>Pseudomonadati</taxon>
        <taxon>Campylobacterota</taxon>
        <taxon>Epsilonproteobacteria</taxon>
        <taxon>Campylobacterales</taxon>
        <taxon>Sulfurospirillaceae</taxon>
        <taxon>Sulfurospirillum</taxon>
    </lineage>
</organism>
<evidence type="ECO:0000256" key="3">
    <source>
        <dbReference type="ARBA" id="ARBA00022801"/>
    </source>
</evidence>
<dbReference type="GO" id="GO:0016788">
    <property type="term" value="F:hydrolase activity, acting on ester bonds"/>
    <property type="evidence" value="ECO:0007669"/>
    <property type="project" value="InterPro"/>
</dbReference>
<evidence type="ECO:0000256" key="1">
    <source>
        <dbReference type="ARBA" id="ARBA00001947"/>
    </source>
</evidence>
<evidence type="ECO:0000259" key="5">
    <source>
        <dbReference type="Pfam" id="PF24827"/>
    </source>
</evidence>
<dbReference type="KEGG" id="shal:SHALO_1052"/>
<dbReference type="InterPro" id="IPR055438">
    <property type="entry name" value="AstE_AspA_cat"/>
</dbReference>
<gene>
    <name evidence="6" type="ORF">SHALO_1052</name>
</gene>
<keyword evidence="3" id="KW-0378">Hydrolase</keyword>
<dbReference type="CDD" id="cd06253">
    <property type="entry name" value="M14_ASTE_ASPA-like"/>
    <property type="match status" value="1"/>
</dbReference>
<dbReference type="PATRIC" id="fig|1193502.14.peg.1065"/>
<name>A0A1D7TII5_9BACT</name>
<keyword evidence="4" id="KW-0862">Zinc</keyword>
<keyword evidence="2" id="KW-0479">Metal-binding</keyword>
<dbReference type="PANTHER" id="PTHR37326:SF1">
    <property type="entry name" value="BLL3975 PROTEIN"/>
    <property type="match status" value="1"/>
</dbReference>
<dbReference type="PANTHER" id="PTHR37326">
    <property type="entry name" value="BLL3975 PROTEIN"/>
    <property type="match status" value="1"/>
</dbReference>
<dbReference type="InterPro" id="IPR053138">
    <property type="entry name" value="N-alpha-Ac-DABA_deacetylase"/>
</dbReference>
<reference evidence="7" key="1">
    <citation type="submission" date="2016-08" db="EMBL/GenBank/DDBJ databases">
        <title>Complete genome sequence of the organohalide-respiring Epsilonproteobacterium Sulfurospirillum halorespirans.</title>
        <authorList>
            <person name="Goris T."/>
            <person name="Zimmermann J."/>
            <person name="Schenz B."/>
            <person name="Lemos M."/>
            <person name="Hackermueller J."/>
            <person name="Diekert G."/>
        </authorList>
    </citation>
    <scope>NUCLEOTIDE SEQUENCE [LARGE SCALE GENOMIC DNA]</scope>
    <source>
        <strain>DSM 13726</strain>
        <strain evidence="7">PCE-M2</strain>
    </source>
</reference>
<dbReference type="Pfam" id="PF24827">
    <property type="entry name" value="AstE_AspA_cat"/>
    <property type="match status" value="1"/>
</dbReference>